<evidence type="ECO:0008006" key="4">
    <source>
        <dbReference type="Google" id="ProtNLM"/>
    </source>
</evidence>
<accession>A0ABS1DFK6</accession>
<sequence length="165" mass="17193">MASRTQTASDQQTWFTDTRAADDAGKAPTAAFVAGQVVIAFALMLAVSLAGFGLYMQGLAFLLAHTLAAAIAYRALVAPRLPEQDGALKSQAEKIAAGFALFAVAKHLLLLILGRLGALTGGLDRALVWAVDTAYLNTSLLPDVTALALIGLTVNAVEKIRSGRI</sequence>
<dbReference type="EMBL" id="NRRL01000043">
    <property type="protein sequence ID" value="MBK1669250.1"/>
    <property type="molecule type" value="Genomic_DNA"/>
</dbReference>
<feature type="transmembrane region" description="Helical" evidence="1">
    <location>
        <begin position="29"/>
        <end position="52"/>
    </location>
</feature>
<protein>
    <recommendedName>
        <fullName evidence="4">DUF2975 domain-containing protein</fullName>
    </recommendedName>
</protein>
<evidence type="ECO:0000313" key="3">
    <source>
        <dbReference type="Proteomes" id="UP001296873"/>
    </source>
</evidence>
<feature type="transmembrane region" description="Helical" evidence="1">
    <location>
        <begin position="134"/>
        <end position="157"/>
    </location>
</feature>
<gene>
    <name evidence="2" type="ORF">CKO28_14525</name>
</gene>
<proteinExistence type="predicted"/>
<dbReference type="Proteomes" id="UP001296873">
    <property type="component" value="Unassembled WGS sequence"/>
</dbReference>
<keyword evidence="1" id="KW-0812">Transmembrane</keyword>
<keyword evidence="3" id="KW-1185">Reference proteome</keyword>
<keyword evidence="1" id="KW-1133">Transmembrane helix</keyword>
<feature type="transmembrane region" description="Helical" evidence="1">
    <location>
        <begin position="96"/>
        <end position="114"/>
    </location>
</feature>
<feature type="transmembrane region" description="Helical" evidence="1">
    <location>
        <begin position="58"/>
        <end position="76"/>
    </location>
</feature>
<evidence type="ECO:0000256" key="1">
    <source>
        <dbReference type="SAM" id="Phobius"/>
    </source>
</evidence>
<evidence type="ECO:0000313" key="2">
    <source>
        <dbReference type="EMBL" id="MBK1669250.1"/>
    </source>
</evidence>
<name>A0ABS1DFK6_9PROT</name>
<dbReference type="RefSeq" id="WP_200341579.1">
    <property type="nucleotide sequence ID" value="NZ_NRRL01000043.1"/>
</dbReference>
<keyword evidence="1" id="KW-0472">Membrane</keyword>
<organism evidence="2 3">
    <name type="scientific">Rhodovibrio sodomensis</name>
    <dbReference type="NCBI Taxonomy" id="1088"/>
    <lineage>
        <taxon>Bacteria</taxon>
        <taxon>Pseudomonadati</taxon>
        <taxon>Pseudomonadota</taxon>
        <taxon>Alphaproteobacteria</taxon>
        <taxon>Rhodospirillales</taxon>
        <taxon>Rhodovibrionaceae</taxon>
        <taxon>Rhodovibrio</taxon>
    </lineage>
</organism>
<reference evidence="2 3" key="1">
    <citation type="journal article" date="2020" name="Microorganisms">
        <title>Osmotic Adaptation and Compatible Solute Biosynthesis of Phototrophic Bacteria as Revealed from Genome Analyses.</title>
        <authorList>
            <person name="Imhoff J.F."/>
            <person name="Rahn T."/>
            <person name="Kunzel S."/>
            <person name="Keller A."/>
            <person name="Neulinger S.C."/>
        </authorList>
    </citation>
    <scope>NUCLEOTIDE SEQUENCE [LARGE SCALE GENOMIC DNA]</scope>
    <source>
        <strain evidence="2 3">DSM 9895</strain>
    </source>
</reference>
<comment type="caution">
    <text evidence="2">The sequence shown here is derived from an EMBL/GenBank/DDBJ whole genome shotgun (WGS) entry which is preliminary data.</text>
</comment>